<evidence type="ECO:0000256" key="3">
    <source>
        <dbReference type="ARBA" id="ARBA00022729"/>
    </source>
</evidence>
<evidence type="ECO:0000259" key="8">
    <source>
        <dbReference type="PROSITE" id="PS51212"/>
    </source>
</evidence>
<keyword evidence="3 7" id="KW-0732">Signal</keyword>
<proteinExistence type="predicted"/>
<gene>
    <name evidence="9" type="ORF">CDV36_012658</name>
</gene>
<dbReference type="Pfam" id="PF01822">
    <property type="entry name" value="WSC"/>
    <property type="match status" value="1"/>
</dbReference>
<keyword evidence="5" id="KW-0472">Membrane</keyword>
<evidence type="ECO:0000313" key="10">
    <source>
        <dbReference type="Proteomes" id="UP000277212"/>
    </source>
</evidence>
<dbReference type="PANTHER" id="PTHR24269:SF16">
    <property type="entry name" value="PROTEIN SLG1"/>
    <property type="match status" value="1"/>
</dbReference>
<reference evidence="9 10" key="1">
    <citation type="submission" date="2017-06" db="EMBL/GenBank/DDBJ databases">
        <title>Comparative genomic analysis of Ambrosia Fusariam Clade fungi.</title>
        <authorList>
            <person name="Stajich J.E."/>
            <person name="Carrillo J."/>
            <person name="Kijimoto T."/>
            <person name="Eskalen A."/>
            <person name="O'Donnell K."/>
            <person name="Kasson M."/>
        </authorList>
    </citation>
    <scope>NUCLEOTIDE SEQUENCE [LARGE SCALE GENOMIC DNA]</scope>
    <source>
        <strain evidence="9">UCR3666</strain>
    </source>
</reference>
<evidence type="ECO:0000256" key="5">
    <source>
        <dbReference type="ARBA" id="ARBA00023136"/>
    </source>
</evidence>
<feature type="signal peptide" evidence="7">
    <location>
        <begin position="1"/>
        <end position="21"/>
    </location>
</feature>
<dbReference type="PROSITE" id="PS51212">
    <property type="entry name" value="WSC"/>
    <property type="match status" value="1"/>
</dbReference>
<dbReference type="AlphaFoldDB" id="A0A3M2RQX8"/>
<dbReference type="PANTHER" id="PTHR24269">
    <property type="entry name" value="KREMEN PROTEIN"/>
    <property type="match status" value="1"/>
</dbReference>
<dbReference type="InterPro" id="IPR002889">
    <property type="entry name" value="WSC_carb-bd"/>
</dbReference>
<protein>
    <recommendedName>
        <fullName evidence="8">WSC domain-containing protein</fullName>
    </recommendedName>
</protein>
<keyword evidence="10" id="KW-1185">Reference proteome</keyword>
<evidence type="ECO:0000313" key="9">
    <source>
        <dbReference type="EMBL" id="RMJ07740.1"/>
    </source>
</evidence>
<organism evidence="9 10">
    <name type="scientific">Fusarium kuroshium</name>
    <dbReference type="NCBI Taxonomy" id="2010991"/>
    <lineage>
        <taxon>Eukaryota</taxon>
        <taxon>Fungi</taxon>
        <taxon>Dikarya</taxon>
        <taxon>Ascomycota</taxon>
        <taxon>Pezizomycotina</taxon>
        <taxon>Sordariomycetes</taxon>
        <taxon>Hypocreomycetidae</taxon>
        <taxon>Hypocreales</taxon>
        <taxon>Nectriaceae</taxon>
        <taxon>Fusarium</taxon>
        <taxon>Fusarium solani species complex</taxon>
    </lineage>
</organism>
<evidence type="ECO:0000256" key="2">
    <source>
        <dbReference type="ARBA" id="ARBA00022692"/>
    </source>
</evidence>
<keyword evidence="2" id="KW-0812">Transmembrane</keyword>
<evidence type="ECO:0000256" key="6">
    <source>
        <dbReference type="ARBA" id="ARBA00023180"/>
    </source>
</evidence>
<evidence type="ECO:0000256" key="7">
    <source>
        <dbReference type="SAM" id="SignalP"/>
    </source>
</evidence>
<feature type="domain" description="WSC" evidence="8">
    <location>
        <begin position="40"/>
        <end position="143"/>
    </location>
</feature>
<keyword evidence="4" id="KW-1133">Transmembrane helix</keyword>
<feature type="chain" id="PRO_5018269787" description="WSC domain-containing protein" evidence="7">
    <location>
        <begin position="22"/>
        <end position="172"/>
    </location>
</feature>
<accession>A0A3M2RQX8</accession>
<sequence>MSRLPPFIIAVLFLLVGRVTSLAIRDSESQEPKIYKESNKYKYYGCYNETTDIKDSAEERALTGGTHLVKAGKMTVPMCLEFCTFNGTEYAFAGLEWSRECWCAPYLSALSEKLHDDNCTNPCEGNSSQVCGGPLKLSVYELSKGGDAPDSASITRASWLLLLTAAVVAWFL</sequence>
<dbReference type="OrthoDB" id="5985073at2759"/>
<keyword evidence="6" id="KW-0325">Glycoprotein</keyword>
<comment type="subcellular location">
    <subcellularLocation>
        <location evidence="1">Membrane</location>
        <topology evidence="1">Single-pass membrane protein</topology>
    </subcellularLocation>
</comment>
<dbReference type="Proteomes" id="UP000277212">
    <property type="component" value="Unassembled WGS sequence"/>
</dbReference>
<dbReference type="EMBL" id="NKUJ01000324">
    <property type="protein sequence ID" value="RMJ07740.1"/>
    <property type="molecule type" value="Genomic_DNA"/>
</dbReference>
<dbReference type="GO" id="GO:0005886">
    <property type="term" value="C:plasma membrane"/>
    <property type="evidence" value="ECO:0007669"/>
    <property type="project" value="TreeGrafter"/>
</dbReference>
<dbReference type="STRING" id="2010991.A0A3M2RQX8"/>
<dbReference type="InterPro" id="IPR051836">
    <property type="entry name" value="Kremen_rcpt"/>
</dbReference>
<dbReference type="SMART" id="SM00321">
    <property type="entry name" value="WSC"/>
    <property type="match status" value="1"/>
</dbReference>
<comment type="caution">
    <text evidence="9">The sequence shown here is derived from an EMBL/GenBank/DDBJ whole genome shotgun (WGS) entry which is preliminary data.</text>
</comment>
<evidence type="ECO:0000256" key="4">
    <source>
        <dbReference type="ARBA" id="ARBA00022989"/>
    </source>
</evidence>
<evidence type="ECO:0000256" key="1">
    <source>
        <dbReference type="ARBA" id="ARBA00004167"/>
    </source>
</evidence>
<name>A0A3M2RQX8_9HYPO</name>